<gene>
    <name evidence="3" type="ORF">B0D71_03570</name>
</gene>
<dbReference type="RefSeq" id="WP_103393507.1">
    <property type="nucleotide sequence ID" value="NZ_MUJK01000001.1"/>
</dbReference>
<dbReference type="AlphaFoldDB" id="A0A2S3VVE7"/>
<sequence>MKRFSPVSLCIALSVLSAPGWAQTVVPMKGQSSQQTQVDINECNSIAASQSASTSSTPSGGRIKGAAVGAAAGATAAQVRGNQHDEVYDRVDDDRKQDYRQDRAKSTAAAGMVVGGSRQRQERRADAKTTEANTATAYTSCLQGKGYQVNP</sequence>
<reference evidence="4" key="1">
    <citation type="submission" date="2017-02" db="EMBL/GenBank/DDBJ databases">
        <authorList>
            <person name="Furmanczyk E.M."/>
        </authorList>
    </citation>
    <scope>NUCLEOTIDE SEQUENCE [LARGE SCALE GENOMIC DNA]</scope>
    <source>
        <strain evidence="4">AP3_22</strain>
    </source>
</reference>
<keyword evidence="2" id="KW-0732">Signal</keyword>
<dbReference type="EMBL" id="MUJK01000001">
    <property type="protein sequence ID" value="POF43883.1"/>
    <property type="molecule type" value="Genomic_DNA"/>
</dbReference>
<organism evidence="3 4">
    <name type="scientific">Pseudomonas laurylsulfativorans</name>
    <dbReference type="NCBI Taxonomy" id="1943631"/>
    <lineage>
        <taxon>Bacteria</taxon>
        <taxon>Pseudomonadati</taxon>
        <taxon>Pseudomonadota</taxon>
        <taxon>Gammaproteobacteria</taxon>
        <taxon>Pseudomonadales</taxon>
        <taxon>Pseudomonadaceae</taxon>
        <taxon>Pseudomonas</taxon>
    </lineage>
</organism>
<evidence type="ECO:0000256" key="2">
    <source>
        <dbReference type="SAM" id="SignalP"/>
    </source>
</evidence>
<protein>
    <submittedName>
        <fullName evidence="3">Uncharacterized protein</fullName>
    </submittedName>
</protein>
<evidence type="ECO:0000313" key="3">
    <source>
        <dbReference type="EMBL" id="POF43883.1"/>
    </source>
</evidence>
<keyword evidence="4" id="KW-1185">Reference proteome</keyword>
<dbReference type="Proteomes" id="UP000237440">
    <property type="component" value="Unassembled WGS sequence"/>
</dbReference>
<name>A0A2S3VVE7_9PSED</name>
<proteinExistence type="predicted"/>
<feature type="chain" id="PRO_5015776116" evidence="2">
    <location>
        <begin position="23"/>
        <end position="151"/>
    </location>
</feature>
<feature type="signal peptide" evidence="2">
    <location>
        <begin position="1"/>
        <end position="22"/>
    </location>
</feature>
<evidence type="ECO:0000313" key="4">
    <source>
        <dbReference type="Proteomes" id="UP000237440"/>
    </source>
</evidence>
<evidence type="ECO:0000256" key="1">
    <source>
        <dbReference type="SAM" id="MobiDB-lite"/>
    </source>
</evidence>
<comment type="caution">
    <text evidence="3">The sequence shown here is derived from an EMBL/GenBank/DDBJ whole genome shotgun (WGS) entry which is preliminary data.</text>
</comment>
<feature type="compositionally biased region" description="Basic and acidic residues" evidence="1">
    <location>
        <begin position="119"/>
        <end position="129"/>
    </location>
</feature>
<accession>A0A2S3VVE7</accession>
<dbReference type="OrthoDB" id="8667289at2"/>
<feature type="region of interest" description="Disordered" evidence="1">
    <location>
        <begin position="75"/>
        <end position="134"/>
    </location>
</feature>
<feature type="compositionally biased region" description="Basic and acidic residues" evidence="1">
    <location>
        <begin position="82"/>
        <end position="105"/>
    </location>
</feature>